<dbReference type="InterPro" id="IPR000595">
    <property type="entry name" value="cNMP-bd_dom"/>
</dbReference>
<dbReference type="OrthoDB" id="63267at2759"/>
<dbReference type="Pfam" id="PF00069">
    <property type="entry name" value="Pkinase"/>
    <property type="match status" value="1"/>
</dbReference>
<dbReference type="InterPro" id="IPR011009">
    <property type="entry name" value="Kinase-like_dom_sf"/>
</dbReference>
<keyword evidence="7" id="KW-0140">cGMP</keyword>
<dbReference type="CDD" id="cd00038">
    <property type="entry name" value="CAP_ED"/>
    <property type="match status" value="3"/>
</dbReference>
<dbReference type="Gene3D" id="1.10.510.10">
    <property type="entry name" value="Transferase(Phosphotransferase) domain 1"/>
    <property type="match status" value="1"/>
</dbReference>
<comment type="catalytic activity">
    <reaction evidence="18">
        <text>L-seryl-[protein] + ATP = O-phospho-L-seryl-[protein] + ADP + H(+)</text>
        <dbReference type="Rhea" id="RHEA:17989"/>
        <dbReference type="Rhea" id="RHEA-COMP:9863"/>
        <dbReference type="Rhea" id="RHEA-COMP:11604"/>
        <dbReference type="ChEBI" id="CHEBI:15378"/>
        <dbReference type="ChEBI" id="CHEBI:29999"/>
        <dbReference type="ChEBI" id="CHEBI:30616"/>
        <dbReference type="ChEBI" id="CHEBI:83421"/>
        <dbReference type="ChEBI" id="CHEBI:456216"/>
        <dbReference type="EC" id="2.7.11.12"/>
    </reaction>
</comment>
<dbReference type="Pfam" id="PF00027">
    <property type="entry name" value="cNMP_binding"/>
    <property type="match status" value="3"/>
</dbReference>
<comment type="caution">
    <text evidence="25">The sequence shown here is derived from an EMBL/GenBank/DDBJ whole genome shotgun (WGS) entry which is preliminary data.</text>
</comment>
<dbReference type="GO" id="GO:0046872">
    <property type="term" value="F:metal ion binding"/>
    <property type="evidence" value="ECO:0007669"/>
    <property type="project" value="UniProtKB-KW"/>
</dbReference>
<sequence length="848" mass="94413">MGSGASTLSPRTVASPHFAPIDQDTEVALFSMIHREYEQMVTDNLADEVIFERMKQICYRTYVNDPNKPQAPVNRMLLRRASDPHRKKREAIYSKGLDLAHGGVALAKRPSESKTEETVKLLKAALQSVLFTGSSDDELEKVMLVMQRLIVGPDDAIIKQGDSGDKFYVVQSGKLEVIVNSTIVGCLGAGDHFGELALIYDAPRAATVRALSDAVIWTLDRDEFRMIQARSSNDSLVKRAKWLRQVEILASLSERQLALLAGVLSAVTFENNETIIRQGDVGDTFYIVEEGNVSCRIEAPGVRGGAGGAEIACFGPGDYFGEMALLSDMPRNASIYAKGPVKCLSLGRQEFDSMLGPLTDVLDRNTRIRILRTVPKLANRSTEYLEQVVSLLEIKAFQDNQCIFRQGDTATALFIVKSGCVKMISTCQDPVTGAACSCEMLLKANDVFGGESFDDADTYRSTVVSCGRSQCHRLKVSALQRSRSRQFTQRISLADKGLRKFCSVNLEDIQLGGVLGEGSFGKVVLVHARLDGGDREQPMALKMMAKSHIIESDQQIQVMREKQALMTLPNHPFIVELYATYQDHNNLYMLMELVQGGELFTLLHNEEFIETVDEAAVRFYSANVVLGLQHMHKYDYAYRDLKPENLLISREGYLKFVDFGFAKKVPFTVVNSEGIEELHSRTYTLCGTLEYLAPEFVLNTGHDLAVDYWALGILIYEMLVGYTPFGTGDGDTTQLFRNIAMVRTGANHVDFPFHLLENCPMACDLVKRLLQGDPAKRLGVGINGDQDLRQHPWFSRIEWDKLYAMTLEPPYIPPLSGQFDISLFEGEIGNRAKDKAFNGVGDEFFSGF</sequence>
<name>A0A8K1FK60_PYTOL</name>
<dbReference type="PROSITE" id="PS00108">
    <property type="entry name" value="PROTEIN_KINASE_ST"/>
    <property type="match status" value="1"/>
</dbReference>
<dbReference type="InterPro" id="IPR018488">
    <property type="entry name" value="cNMP-bd_CS"/>
</dbReference>
<evidence type="ECO:0000256" key="10">
    <source>
        <dbReference type="ARBA" id="ARBA00022723"/>
    </source>
</evidence>
<dbReference type="PROSITE" id="PS51285">
    <property type="entry name" value="AGC_KINASE_CTER"/>
    <property type="match status" value="1"/>
</dbReference>
<evidence type="ECO:0000256" key="16">
    <source>
        <dbReference type="ARBA" id="ARBA00024113"/>
    </source>
</evidence>
<dbReference type="InterPro" id="IPR018490">
    <property type="entry name" value="cNMP-bd_dom_sf"/>
</dbReference>
<evidence type="ECO:0000256" key="21">
    <source>
        <dbReference type="PROSITE-ProRule" id="PRU10141"/>
    </source>
</evidence>
<dbReference type="PROSITE" id="PS00107">
    <property type="entry name" value="PROTEIN_KINASE_ATP"/>
    <property type="match status" value="1"/>
</dbReference>
<accession>A0A8K1FK60</accession>
<evidence type="ECO:0000256" key="15">
    <source>
        <dbReference type="ARBA" id="ARBA00022992"/>
    </source>
</evidence>
<keyword evidence="9" id="KW-0808">Transferase</keyword>
<dbReference type="InterPro" id="IPR008271">
    <property type="entry name" value="Ser/Thr_kinase_AS"/>
</dbReference>
<keyword evidence="11 21" id="KW-0547">Nucleotide-binding</keyword>
<evidence type="ECO:0000256" key="12">
    <source>
        <dbReference type="ARBA" id="ARBA00022777"/>
    </source>
</evidence>
<dbReference type="SUPFAM" id="SSF51206">
    <property type="entry name" value="cAMP-binding domain-like"/>
    <property type="match status" value="3"/>
</dbReference>
<dbReference type="InterPro" id="IPR000961">
    <property type="entry name" value="AGC-kinase_C"/>
</dbReference>
<dbReference type="SMART" id="SM00100">
    <property type="entry name" value="cNMP"/>
    <property type="match status" value="3"/>
</dbReference>
<evidence type="ECO:0000256" key="2">
    <source>
        <dbReference type="ARBA" id="ARBA00006352"/>
    </source>
</evidence>
<evidence type="ECO:0000256" key="13">
    <source>
        <dbReference type="ARBA" id="ARBA00022840"/>
    </source>
</evidence>
<dbReference type="Proteomes" id="UP000794436">
    <property type="component" value="Unassembled WGS sequence"/>
</dbReference>
<comment type="catalytic activity">
    <reaction evidence="17">
        <text>L-threonyl-[protein] + ATP = O-phospho-L-threonyl-[protein] + ADP + H(+)</text>
        <dbReference type="Rhea" id="RHEA:46608"/>
        <dbReference type="Rhea" id="RHEA-COMP:11060"/>
        <dbReference type="Rhea" id="RHEA-COMP:11605"/>
        <dbReference type="ChEBI" id="CHEBI:15378"/>
        <dbReference type="ChEBI" id="CHEBI:30013"/>
        <dbReference type="ChEBI" id="CHEBI:30616"/>
        <dbReference type="ChEBI" id="CHEBI:61977"/>
        <dbReference type="ChEBI" id="CHEBI:456216"/>
        <dbReference type="EC" id="2.7.11.12"/>
    </reaction>
</comment>
<evidence type="ECO:0000256" key="3">
    <source>
        <dbReference type="ARBA" id="ARBA00012428"/>
    </source>
</evidence>
<gene>
    <name evidence="25" type="ORF">Poli38472_002795</name>
</gene>
<feature type="domain" description="Cyclic nucleotide-binding" evidence="23">
    <location>
        <begin position="376"/>
        <end position="481"/>
    </location>
</feature>
<dbReference type="InterPro" id="IPR014710">
    <property type="entry name" value="RmlC-like_jellyroll"/>
</dbReference>
<dbReference type="PROSITE" id="PS00889">
    <property type="entry name" value="CNMP_BINDING_2"/>
    <property type="match status" value="1"/>
</dbReference>
<dbReference type="GO" id="GO:0030553">
    <property type="term" value="F:cGMP binding"/>
    <property type="evidence" value="ECO:0007669"/>
    <property type="project" value="UniProtKB-KW"/>
</dbReference>
<evidence type="ECO:0000256" key="6">
    <source>
        <dbReference type="ARBA" id="ARBA00022527"/>
    </source>
</evidence>
<dbReference type="EC" id="2.7.11.12" evidence="3"/>
<dbReference type="InterPro" id="IPR000719">
    <property type="entry name" value="Prot_kinase_dom"/>
</dbReference>
<keyword evidence="10" id="KW-0479">Metal-binding</keyword>
<dbReference type="AlphaFoldDB" id="A0A8K1FK60"/>
<evidence type="ECO:0000313" key="25">
    <source>
        <dbReference type="EMBL" id="TMW63854.1"/>
    </source>
</evidence>
<dbReference type="FunFam" id="1.10.510.10:FF:000024">
    <property type="entry name" value="Probable serine/threonine-protein kinase cot-1"/>
    <property type="match status" value="1"/>
</dbReference>
<dbReference type="PROSITE" id="PS50042">
    <property type="entry name" value="CNMP_BINDING_3"/>
    <property type="match status" value="3"/>
</dbReference>
<feature type="domain" description="Cyclic nucleotide-binding" evidence="23">
    <location>
        <begin position="130"/>
        <end position="227"/>
    </location>
</feature>
<keyword evidence="15" id="KW-0142">cGMP-binding</keyword>
<feature type="binding site" evidence="21">
    <location>
        <position position="542"/>
    </location>
    <ligand>
        <name>ATP</name>
        <dbReference type="ChEBI" id="CHEBI:30616"/>
    </ligand>
</feature>
<dbReference type="GO" id="GO:0007010">
    <property type="term" value="P:cytoskeleton organization"/>
    <property type="evidence" value="ECO:0007669"/>
    <property type="project" value="UniProtKB-ARBA"/>
</dbReference>
<dbReference type="GO" id="GO:0005952">
    <property type="term" value="C:cAMP-dependent protein kinase complex"/>
    <property type="evidence" value="ECO:0007669"/>
    <property type="project" value="TreeGrafter"/>
</dbReference>
<dbReference type="EC" id="2.7.11.1" evidence="4"/>
<comment type="catalytic activity">
    <reaction evidence="19">
        <text>L-threonyl-[protein] + ATP = O-phospho-L-threonyl-[protein] + ADP + H(+)</text>
        <dbReference type="Rhea" id="RHEA:46608"/>
        <dbReference type="Rhea" id="RHEA-COMP:11060"/>
        <dbReference type="Rhea" id="RHEA-COMP:11605"/>
        <dbReference type="ChEBI" id="CHEBI:15378"/>
        <dbReference type="ChEBI" id="CHEBI:30013"/>
        <dbReference type="ChEBI" id="CHEBI:30616"/>
        <dbReference type="ChEBI" id="CHEBI:61977"/>
        <dbReference type="ChEBI" id="CHEBI:456216"/>
        <dbReference type="EC" id="2.7.11.1"/>
    </reaction>
</comment>
<dbReference type="PRINTS" id="PR00103">
    <property type="entry name" value="CAMPKINASE"/>
</dbReference>
<dbReference type="Gene3D" id="2.60.120.10">
    <property type="entry name" value="Jelly Rolls"/>
    <property type="match status" value="3"/>
</dbReference>
<keyword evidence="6" id="KW-0723">Serine/threonine-protein kinase</keyword>
<comment type="catalytic activity">
    <reaction evidence="20">
        <text>L-seryl-[protein] + ATP = O-phospho-L-seryl-[protein] + ADP + H(+)</text>
        <dbReference type="Rhea" id="RHEA:17989"/>
        <dbReference type="Rhea" id="RHEA-COMP:9863"/>
        <dbReference type="Rhea" id="RHEA-COMP:11604"/>
        <dbReference type="ChEBI" id="CHEBI:15378"/>
        <dbReference type="ChEBI" id="CHEBI:29999"/>
        <dbReference type="ChEBI" id="CHEBI:30616"/>
        <dbReference type="ChEBI" id="CHEBI:83421"/>
        <dbReference type="ChEBI" id="CHEBI:456216"/>
        <dbReference type="EC" id="2.7.11.1"/>
    </reaction>
</comment>
<evidence type="ECO:0000256" key="17">
    <source>
        <dbReference type="ARBA" id="ARBA00047298"/>
    </source>
</evidence>
<evidence type="ECO:0000259" key="23">
    <source>
        <dbReference type="PROSITE" id="PS50042"/>
    </source>
</evidence>
<dbReference type="PANTHER" id="PTHR24353">
    <property type="entry name" value="CYCLIC NUCLEOTIDE-DEPENDENT PROTEIN KINASE"/>
    <property type="match status" value="1"/>
</dbReference>
<proteinExistence type="inferred from homology"/>
<keyword evidence="13 21" id="KW-0067">ATP-binding</keyword>
<evidence type="ECO:0000256" key="14">
    <source>
        <dbReference type="ARBA" id="ARBA00022842"/>
    </source>
</evidence>
<evidence type="ECO:0000259" key="24">
    <source>
        <dbReference type="PROSITE" id="PS51285"/>
    </source>
</evidence>
<comment type="cofactor">
    <cofactor evidence="1">
        <name>Mg(2+)</name>
        <dbReference type="ChEBI" id="CHEBI:18420"/>
    </cofactor>
</comment>
<dbReference type="SMART" id="SM00133">
    <property type="entry name" value="S_TK_X"/>
    <property type="match status" value="1"/>
</dbReference>
<dbReference type="PROSITE" id="PS00888">
    <property type="entry name" value="CNMP_BINDING_1"/>
    <property type="match status" value="2"/>
</dbReference>
<dbReference type="PROSITE" id="PS50011">
    <property type="entry name" value="PROTEIN_KINASE_DOM"/>
    <property type="match status" value="1"/>
</dbReference>
<evidence type="ECO:0000256" key="4">
    <source>
        <dbReference type="ARBA" id="ARBA00012513"/>
    </source>
</evidence>
<evidence type="ECO:0000256" key="1">
    <source>
        <dbReference type="ARBA" id="ARBA00001946"/>
    </source>
</evidence>
<dbReference type="PANTHER" id="PTHR24353:SF37">
    <property type="entry name" value="CAMP-DEPENDENT PROTEIN KINASE CATALYTIC SUBUNIT PRKX"/>
    <property type="match status" value="1"/>
</dbReference>
<evidence type="ECO:0000256" key="19">
    <source>
        <dbReference type="ARBA" id="ARBA00047899"/>
    </source>
</evidence>
<comment type="similarity">
    <text evidence="2">Belongs to the protein kinase superfamily. AGC Ser/Thr protein kinase family. cGMP subfamily.</text>
</comment>
<keyword evidence="14" id="KW-0460">Magnesium</keyword>
<dbReference type="SMART" id="SM00220">
    <property type="entry name" value="S_TKc"/>
    <property type="match status" value="1"/>
</dbReference>
<evidence type="ECO:0000256" key="8">
    <source>
        <dbReference type="ARBA" id="ARBA00022553"/>
    </source>
</evidence>
<evidence type="ECO:0000256" key="20">
    <source>
        <dbReference type="ARBA" id="ARBA00048679"/>
    </source>
</evidence>
<dbReference type="SUPFAM" id="SSF56112">
    <property type="entry name" value="Protein kinase-like (PK-like)"/>
    <property type="match status" value="1"/>
</dbReference>
<keyword evidence="26" id="KW-1185">Reference proteome</keyword>
<protein>
    <recommendedName>
        <fullName evidence="16">cGMP-dependent protein kinase</fullName>
        <ecNumber evidence="4">2.7.11.1</ecNumber>
        <ecNumber evidence="3">2.7.11.12</ecNumber>
    </recommendedName>
</protein>
<reference evidence="25" key="1">
    <citation type="submission" date="2019-03" db="EMBL/GenBank/DDBJ databases">
        <title>Long read genome sequence of the mycoparasitic Pythium oligandrum ATCC 38472 isolated from sugarbeet rhizosphere.</title>
        <authorList>
            <person name="Gaulin E."/>
        </authorList>
    </citation>
    <scope>NUCLEOTIDE SEQUENCE</scope>
    <source>
        <strain evidence="25">ATCC 38472_TT</strain>
    </source>
</reference>
<keyword evidence="8" id="KW-0597">Phosphoprotein</keyword>
<evidence type="ECO:0000259" key="22">
    <source>
        <dbReference type="PROSITE" id="PS50011"/>
    </source>
</evidence>
<dbReference type="InterPro" id="IPR017441">
    <property type="entry name" value="Protein_kinase_ATP_BS"/>
</dbReference>
<dbReference type="Gene3D" id="3.30.200.20">
    <property type="entry name" value="Phosphorylase Kinase, domain 1"/>
    <property type="match status" value="1"/>
</dbReference>
<dbReference type="GO" id="GO:0005524">
    <property type="term" value="F:ATP binding"/>
    <property type="evidence" value="ECO:0007669"/>
    <property type="project" value="UniProtKB-UniRule"/>
</dbReference>
<keyword evidence="12" id="KW-0418">Kinase</keyword>
<evidence type="ECO:0000256" key="9">
    <source>
        <dbReference type="ARBA" id="ARBA00022679"/>
    </source>
</evidence>
<dbReference type="GO" id="GO:0004691">
    <property type="term" value="F:cAMP-dependent protein kinase activity"/>
    <property type="evidence" value="ECO:0007669"/>
    <property type="project" value="TreeGrafter"/>
</dbReference>
<feature type="domain" description="Protein kinase" evidence="22">
    <location>
        <begin position="509"/>
        <end position="794"/>
    </location>
</feature>
<organism evidence="25 26">
    <name type="scientific">Pythium oligandrum</name>
    <name type="common">Mycoparasitic fungus</name>
    <dbReference type="NCBI Taxonomy" id="41045"/>
    <lineage>
        <taxon>Eukaryota</taxon>
        <taxon>Sar</taxon>
        <taxon>Stramenopiles</taxon>
        <taxon>Oomycota</taxon>
        <taxon>Peronosporomycetes</taxon>
        <taxon>Pythiales</taxon>
        <taxon>Pythiaceae</taxon>
        <taxon>Pythium</taxon>
    </lineage>
</organism>
<feature type="domain" description="Cyclic nucleotide-binding" evidence="23">
    <location>
        <begin position="248"/>
        <end position="372"/>
    </location>
</feature>
<dbReference type="GO" id="GO:0004692">
    <property type="term" value="F:cGMP-dependent protein kinase activity"/>
    <property type="evidence" value="ECO:0007669"/>
    <property type="project" value="UniProtKB-EC"/>
</dbReference>
<keyword evidence="5" id="KW-0963">Cytoplasm</keyword>
<evidence type="ECO:0000256" key="11">
    <source>
        <dbReference type="ARBA" id="ARBA00022741"/>
    </source>
</evidence>
<dbReference type="EMBL" id="SPLM01000072">
    <property type="protein sequence ID" value="TMW63854.1"/>
    <property type="molecule type" value="Genomic_DNA"/>
</dbReference>
<evidence type="ECO:0000256" key="18">
    <source>
        <dbReference type="ARBA" id="ARBA00047462"/>
    </source>
</evidence>
<feature type="domain" description="AGC-kinase C-terminal" evidence="24">
    <location>
        <begin position="795"/>
        <end position="848"/>
    </location>
</feature>
<evidence type="ECO:0000313" key="26">
    <source>
        <dbReference type="Proteomes" id="UP000794436"/>
    </source>
</evidence>
<evidence type="ECO:0000256" key="5">
    <source>
        <dbReference type="ARBA" id="ARBA00022490"/>
    </source>
</evidence>
<evidence type="ECO:0000256" key="7">
    <source>
        <dbReference type="ARBA" id="ARBA00022535"/>
    </source>
</evidence>